<dbReference type="CDD" id="cd00229">
    <property type="entry name" value="SGNH_hydrolase"/>
    <property type="match status" value="1"/>
</dbReference>
<dbReference type="OrthoDB" id="388542at2"/>
<dbReference type="RefSeq" id="WP_113036024.1">
    <property type="nucleotide sequence ID" value="NZ_QMFB01000039.1"/>
</dbReference>
<dbReference type="Pfam" id="PF13472">
    <property type="entry name" value="Lipase_GDSL_2"/>
    <property type="match status" value="1"/>
</dbReference>
<evidence type="ECO:0000313" key="2">
    <source>
        <dbReference type="EMBL" id="RAV11125.1"/>
    </source>
</evidence>
<protein>
    <recommendedName>
        <fullName evidence="1">SGNH hydrolase-type esterase domain-containing protein</fullName>
    </recommendedName>
</protein>
<sequence>MSDFARFRRRLQEKADDVRARPVTYVAFGDSVTQGCMEHAAIEHERVYHHLLKQRIVRRCPLTVLNVINAGVSGDTAAKSEARWQRDLIAFQPDLVTIGFGVNDCHMGEAGLALFIEKMDELVRTVKRETEADLLLLTPNMMMLEDNPGVHEKERFVLPRFLETAEKGYLQMYVRALREYLDDNKLPYADTYALWEKWRLEGAAPHARLSNGINHPDREVHDRMAELIEARIFGGNV</sequence>
<dbReference type="SUPFAM" id="SSF52266">
    <property type="entry name" value="SGNH hydrolase"/>
    <property type="match status" value="1"/>
</dbReference>
<dbReference type="Gene3D" id="3.40.50.1110">
    <property type="entry name" value="SGNH hydrolase"/>
    <property type="match status" value="1"/>
</dbReference>
<evidence type="ECO:0000313" key="3">
    <source>
        <dbReference type="Proteomes" id="UP000250369"/>
    </source>
</evidence>
<feature type="domain" description="SGNH hydrolase-type esterase" evidence="1">
    <location>
        <begin position="27"/>
        <end position="222"/>
    </location>
</feature>
<dbReference type="PANTHER" id="PTHR30383:SF5">
    <property type="entry name" value="SGNH HYDROLASE-TYPE ESTERASE DOMAIN-CONTAINING PROTEIN"/>
    <property type="match status" value="1"/>
</dbReference>
<evidence type="ECO:0000259" key="1">
    <source>
        <dbReference type="Pfam" id="PF13472"/>
    </source>
</evidence>
<keyword evidence="3" id="KW-1185">Reference proteome</keyword>
<accession>A0A329LT35</accession>
<dbReference type="InterPro" id="IPR036514">
    <property type="entry name" value="SGNH_hydro_sf"/>
</dbReference>
<dbReference type="AlphaFoldDB" id="A0A329LT35"/>
<organism evidence="2 3">
    <name type="scientific">Paenibacillus contaminans</name>
    <dbReference type="NCBI Taxonomy" id="450362"/>
    <lineage>
        <taxon>Bacteria</taxon>
        <taxon>Bacillati</taxon>
        <taxon>Bacillota</taxon>
        <taxon>Bacilli</taxon>
        <taxon>Bacillales</taxon>
        <taxon>Paenibacillaceae</taxon>
        <taxon>Paenibacillus</taxon>
    </lineage>
</organism>
<dbReference type="PANTHER" id="PTHR30383">
    <property type="entry name" value="THIOESTERASE 1/PROTEASE 1/LYSOPHOSPHOLIPASE L1"/>
    <property type="match status" value="1"/>
</dbReference>
<dbReference type="Proteomes" id="UP000250369">
    <property type="component" value="Unassembled WGS sequence"/>
</dbReference>
<comment type="caution">
    <text evidence="2">The sequence shown here is derived from an EMBL/GenBank/DDBJ whole genome shotgun (WGS) entry which is preliminary data.</text>
</comment>
<proteinExistence type="predicted"/>
<dbReference type="EMBL" id="QMFB01000039">
    <property type="protein sequence ID" value="RAV11125.1"/>
    <property type="molecule type" value="Genomic_DNA"/>
</dbReference>
<dbReference type="InterPro" id="IPR013830">
    <property type="entry name" value="SGNH_hydro"/>
</dbReference>
<reference evidence="2 3" key="1">
    <citation type="journal article" date="2009" name="Int. J. Syst. Evol. Microbiol.">
        <title>Paenibacillus contaminans sp. nov., isolated from a contaminated laboratory plate.</title>
        <authorList>
            <person name="Chou J.H."/>
            <person name="Lee J.H."/>
            <person name="Lin M.C."/>
            <person name="Chang P.S."/>
            <person name="Arun A.B."/>
            <person name="Young C.C."/>
            <person name="Chen W.M."/>
        </authorList>
    </citation>
    <scope>NUCLEOTIDE SEQUENCE [LARGE SCALE GENOMIC DNA]</scope>
    <source>
        <strain evidence="2 3">CKOBP-6</strain>
    </source>
</reference>
<dbReference type="GO" id="GO:0004622">
    <property type="term" value="F:phosphatidylcholine lysophospholipase activity"/>
    <property type="evidence" value="ECO:0007669"/>
    <property type="project" value="TreeGrafter"/>
</dbReference>
<gene>
    <name evidence="2" type="ORF">DQG23_36780</name>
</gene>
<dbReference type="InterPro" id="IPR051532">
    <property type="entry name" value="Ester_Hydrolysis_Enzymes"/>
</dbReference>
<name>A0A329LT35_9BACL</name>